<accession>A0A8S1SWB0</accession>
<dbReference type="PANTHER" id="PTHR12461:SF99">
    <property type="entry name" value="BIFUNCTIONAL PEPTIDASE AND (3S)-LYSYL HYDROXYLASE JMJD7"/>
    <property type="match status" value="1"/>
</dbReference>
<evidence type="ECO:0000313" key="2">
    <source>
        <dbReference type="EMBL" id="CAD8145941.1"/>
    </source>
</evidence>
<dbReference type="PROSITE" id="PS51184">
    <property type="entry name" value="JMJC"/>
    <property type="match status" value="1"/>
</dbReference>
<evidence type="ECO:0000313" key="3">
    <source>
        <dbReference type="Proteomes" id="UP000683925"/>
    </source>
</evidence>
<evidence type="ECO:0000259" key="1">
    <source>
        <dbReference type="PROSITE" id="PS51184"/>
    </source>
</evidence>
<dbReference type="OrthoDB" id="288221at2759"/>
<reference evidence="2" key="1">
    <citation type="submission" date="2021-01" db="EMBL/GenBank/DDBJ databases">
        <authorList>
            <consortium name="Genoscope - CEA"/>
            <person name="William W."/>
        </authorList>
    </citation>
    <scope>NUCLEOTIDE SEQUENCE</scope>
</reference>
<sequence length="390" mass="46139">MLTKNKRSRKIMKNQKQWKYVPITYNLQEIKGKRSSKPYKFNVHDLWSLFTHQNIADLLNEKPLDIIVSISNSFTGNTIFQETMTYQEFSNYKGPLTLYLAQIQLDLPCPKVLNDFGNVYLWCSKGFTDSGWHYDSYENYLGVVEGTKIVYLRNKSKNWSQFESVCSEQYNHLKKGQKLLSKFVILQKNEFLYIPQGMLHRVISYDSTIGVNVWMESITQSKLKVNHYQLRYILNEIITKDMKEFLKEQAKLRLKTINIDQYKEDILNSFSNFTNLHSFHRNQKQKPLNQLIGIYICILTNMSHKYMIQFMLIIEEIGSLTIFERLPYTYQAIIALKLDEFSESIEQIEFREKIYALLQIHGNLIESLQASKNKLKLQIAQQIISNHFRI</sequence>
<dbReference type="Pfam" id="PF13621">
    <property type="entry name" value="Cupin_8"/>
    <property type="match status" value="1"/>
</dbReference>
<dbReference type="SMART" id="SM00558">
    <property type="entry name" value="JmjC"/>
    <property type="match status" value="1"/>
</dbReference>
<name>A0A8S1SWB0_PAROT</name>
<dbReference type="Proteomes" id="UP000683925">
    <property type="component" value="Unassembled WGS sequence"/>
</dbReference>
<feature type="domain" description="JmjC" evidence="1">
    <location>
        <begin position="98"/>
        <end position="232"/>
    </location>
</feature>
<protein>
    <recommendedName>
        <fullName evidence="1">JmjC domain-containing protein</fullName>
    </recommendedName>
</protein>
<keyword evidence="3" id="KW-1185">Reference proteome</keyword>
<dbReference type="EMBL" id="CAJJDP010000018">
    <property type="protein sequence ID" value="CAD8145941.1"/>
    <property type="molecule type" value="Genomic_DNA"/>
</dbReference>
<proteinExistence type="predicted"/>
<dbReference type="OMA" id="GIYICIL"/>
<dbReference type="AlphaFoldDB" id="A0A8S1SWB0"/>
<gene>
    <name evidence="2" type="ORF">POCTA_138.1.T0180049</name>
</gene>
<organism evidence="2 3">
    <name type="scientific">Paramecium octaurelia</name>
    <dbReference type="NCBI Taxonomy" id="43137"/>
    <lineage>
        <taxon>Eukaryota</taxon>
        <taxon>Sar</taxon>
        <taxon>Alveolata</taxon>
        <taxon>Ciliophora</taxon>
        <taxon>Intramacronucleata</taxon>
        <taxon>Oligohymenophorea</taxon>
        <taxon>Peniculida</taxon>
        <taxon>Parameciidae</taxon>
        <taxon>Paramecium</taxon>
    </lineage>
</organism>
<dbReference type="InterPro" id="IPR003347">
    <property type="entry name" value="JmjC_dom"/>
</dbReference>
<dbReference type="PANTHER" id="PTHR12461">
    <property type="entry name" value="HYPOXIA-INDUCIBLE FACTOR 1 ALPHA INHIBITOR-RELATED"/>
    <property type="match status" value="1"/>
</dbReference>
<comment type="caution">
    <text evidence="2">The sequence shown here is derived from an EMBL/GenBank/DDBJ whole genome shotgun (WGS) entry which is preliminary data.</text>
</comment>
<dbReference type="InterPro" id="IPR041667">
    <property type="entry name" value="Cupin_8"/>
</dbReference>